<dbReference type="EMBL" id="BLXT01003739">
    <property type="protein sequence ID" value="GFO04576.1"/>
    <property type="molecule type" value="Genomic_DNA"/>
</dbReference>
<evidence type="ECO:0000313" key="2">
    <source>
        <dbReference type="Proteomes" id="UP000735302"/>
    </source>
</evidence>
<protein>
    <submittedName>
        <fullName evidence="1">Uncharacterized protein</fullName>
    </submittedName>
</protein>
<sequence length="147" mass="16501">MTPPSSGMRRSYLMMSVFPISMTLTKQVITYKVCRGVTLYQSFEQKRNTLLLADRARHVMSATAVCSHCGQRKRRFCMFCPSAGRWPMTAPKGGLIRPQTKSSGVVIELPCRGSQNNTKVPPASHAVNRRLGCSVYYRTKAENQPEK</sequence>
<keyword evidence="2" id="KW-1185">Reference proteome</keyword>
<comment type="caution">
    <text evidence="1">The sequence shown here is derived from an EMBL/GenBank/DDBJ whole genome shotgun (WGS) entry which is preliminary data.</text>
</comment>
<gene>
    <name evidence="1" type="ORF">PoB_003108100</name>
</gene>
<name>A0AAV4AD45_9GAST</name>
<organism evidence="1 2">
    <name type="scientific">Plakobranchus ocellatus</name>
    <dbReference type="NCBI Taxonomy" id="259542"/>
    <lineage>
        <taxon>Eukaryota</taxon>
        <taxon>Metazoa</taxon>
        <taxon>Spiralia</taxon>
        <taxon>Lophotrochozoa</taxon>
        <taxon>Mollusca</taxon>
        <taxon>Gastropoda</taxon>
        <taxon>Heterobranchia</taxon>
        <taxon>Euthyneura</taxon>
        <taxon>Panpulmonata</taxon>
        <taxon>Sacoglossa</taxon>
        <taxon>Placobranchoidea</taxon>
        <taxon>Plakobranchidae</taxon>
        <taxon>Plakobranchus</taxon>
    </lineage>
</organism>
<dbReference type="Proteomes" id="UP000735302">
    <property type="component" value="Unassembled WGS sequence"/>
</dbReference>
<accession>A0AAV4AD45</accession>
<evidence type="ECO:0000313" key="1">
    <source>
        <dbReference type="EMBL" id="GFO04576.1"/>
    </source>
</evidence>
<reference evidence="1 2" key="1">
    <citation type="journal article" date="2021" name="Elife">
        <title>Chloroplast acquisition without the gene transfer in kleptoplastic sea slugs, Plakobranchus ocellatus.</title>
        <authorList>
            <person name="Maeda T."/>
            <person name="Takahashi S."/>
            <person name="Yoshida T."/>
            <person name="Shimamura S."/>
            <person name="Takaki Y."/>
            <person name="Nagai Y."/>
            <person name="Toyoda A."/>
            <person name="Suzuki Y."/>
            <person name="Arimoto A."/>
            <person name="Ishii H."/>
            <person name="Satoh N."/>
            <person name="Nishiyama T."/>
            <person name="Hasebe M."/>
            <person name="Maruyama T."/>
            <person name="Minagawa J."/>
            <person name="Obokata J."/>
            <person name="Shigenobu S."/>
        </authorList>
    </citation>
    <scope>NUCLEOTIDE SEQUENCE [LARGE SCALE GENOMIC DNA]</scope>
</reference>
<dbReference type="AlphaFoldDB" id="A0AAV4AD45"/>
<proteinExistence type="predicted"/>